<dbReference type="AlphaFoldDB" id="A0AAD4QFT3"/>
<organism evidence="2 3">
    <name type="scientific">Lactarius akahatsu</name>
    <dbReference type="NCBI Taxonomy" id="416441"/>
    <lineage>
        <taxon>Eukaryota</taxon>
        <taxon>Fungi</taxon>
        <taxon>Dikarya</taxon>
        <taxon>Basidiomycota</taxon>
        <taxon>Agaricomycotina</taxon>
        <taxon>Agaricomycetes</taxon>
        <taxon>Russulales</taxon>
        <taxon>Russulaceae</taxon>
        <taxon>Lactarius</taxon>
    </lineage>
</organism>
<dbReference type="Proteomes" id="UP001201163">
    <property type="component" value="Unassembled WGS sequence"/>
</dbReference>
<evidence type="ECO:0000313" key="2">
    <source>
        <dbReference type="EMBL" id="KAH8995673.1"/>
    </source>
</evidence>
<feature type="region of interest" description="Disordered" evidence="1">
    <location>
        <begin position="75"/>
        <end position="108"/>
    </location>
</feature>
<feature type="compositionally biased region" description="Gly residues" evidence="1">
    <location>
        <begin position="156"/>
        <end position="166"/>
    </location>
</feature>
<keyword evidence="3" id="KW-1185">Reference proteome</keyword>
<comment type="caution">
    <text evidence="2">The sequence shown here is derived from an EMBL/GenBank/DDBJ whole genome shotgun (WGS) entry which is preliminary data.</text>
</comment>
<accession>A0AAD4QFT3</accession>
<gene>
    <name evidence="2" type="ORF">EDB92DRAFT_1943166</name>
</gene>
<protein>
    <submittedName>
        <fullName evidence="2">Uncharacterized protein</fullName>
    </submittedName>
</protein>
<proteinExistence type="predicted"/>
<sequence>MGKENAFWKDDEENPGYFTYYVNRQGQSQLIPVEFNFDNLCWVEIQWNDIHNKYQVNRPASSSLSLDILQSNVTTRDQWGPIDGEEEEPARSPTPKTPAPSPSITSNPEEICIIKDQQEEERLEQIAKSIPTDMSGTTTLTMAQARTAIFGKSPDEGGGGGGGAPPGGDPDNNPHDDGQTGVPAFTMPDTDKFLGKEPKIFTGNHNEAEAFLSQWNRFAGVNAANRSLKVPYIKAMMFLTYIQRPLIDEWATETTKWLDTQANKNDPWLWAGVELAFKGQFRDNLEKDHARVELDKGFKMINEDIDSYITKFEKLV</sequence>
<evidence type="ECO:0000313" key="3">
    <source>
        <dbReference type="Proteomes" id="UP001201163"/>
    </source>
</evidence>
<evidence type="ECO:0000256" key="1">
    <source>
        <dbReference type="SAM" id="MobiDB-lite"/>
    </source>
</evidence>
<feature type="region of interest" description="Disordered" evidence="1">
    <location>
        <begin position="150"/>
        <end position="189"/>
    </location>
</feature>
<name>A0AAD4QFT3_9AGAM</name>
<reference evidence="2" key="1">
    <citation type="submission" date="2022-01" db="EMBL/GenBank/DDBJ databases">
        <title>Comparative genomics reveals a dynamic genome evolution in the ectomycorrhizal milk-cap (Lactarius) mushrooms.</title>
        <authorList>
            <consortium name="DOE Joint Genome Institute"/>
            <person name="Lebreton A."/>
            <person name="Tang N."/>
            <person name="Kuo A."/>
            <person name="LaButti K."/>
            <person name="Drula E."/>
            <person name="Barry K."/>
            <person name="Clum A."/>
            <person name="Lipzen A."/>
            <person name="Mousain D."/>
            <person name="Ng V."/>
            <person name="Wang R."/>
            <person name="Wang X."/>
            <person name="Dai Y."/>
            <person name="Henrissat B."/>
            <person name="Grigoriev I.V."/>
            <person name="Guerin-Laguette A."/>
            <person name="Yu F."/>
            <person name="Martin F.M."/>
        </authorList>
    </citation>
    <scope>NUCLEOTIDE SEQUENCE</scope>
    <source>
        <strain evidence="2">QP</strain>
    </source>
</reference>
<dbReference type="EMBL" id="JAKELL010000011">
    <property type="protein sequence ID" value="KAH8995673.1"/>
    <property type="molecule type" value="Genomic_DNA"/>
</dbReference>